<sequence>MRLHLNNVKFSSSAAQRLKAQIKRPVNVQRIKLRSRVRAFHAPSRGAAGSRAISQMLRQSGVDAGR</sequence>
<evidence type="ECO:0000313" key="3">
    <source>
        <dbReference type="Proteomes" id="UP000250186"/>
    </source>
</evidence>
<organism evidence="2 3">
    <name type="scientific">Lonsdalea populi</name>
    <dbReference type="NCBI Taxonomy" id="1172565"/>
    <lineage>
        <taxon>Bacteria</taxon>
        <taxon>Pseudomonadati</taxon>
        <taxon>Pseudomonadota</taxon>
        <taxon>Gammaproteobacteria</taxon>
        <taxon>Enterobacterales</taxon>
        <taxon>Pectobacteriaceae</taxon>
        <taxon>Lonsdalea</taxon>
    </lineage>
</organism>
<comment type="caution">
    <text evidence="2">The sequence shown here is derived from an EMBL/GenBank/DDBJ whole genome shotgun (WGS) entry which is preliminary data.</text>
</comment>
<accession>A0ABX9ES59</accession>
<feature type="region of interest" description="Disordered" evidence="1">
    <location>
        <begin position="42"/>
        <end position="66"/>
    </location>
</feature>
<evidence type="ECO:0000256" key="1">
    <source>
        <dbReference type="SAM" id="MobiDB-lite"/>
    </source>
</evidence>
<dbReference type="EMBL" id="LUSW01000021">
    <property type="protein sequence ID" value="RAT33590.1"/>
    <property type="molecule type" value="Genomic_DNA"/>
</dbReference>
<name>A0ABX9ES59_9GAMM</name>
<protein>
    <submittedName>
        <fullName evidence="2">Mobile element protein</fullName>
    </submittedName>
</protein>
<reference evidence="2 3" key="1">
    <citation type="submission" date="2016-02" db="EMBL/GenBank/DDBJ databases">
        <title>Species-wide whole genome sequencing reveals diversity, host range in Lonsdalea quercina.</title>
        <authorList>
            <person name="Li Y."/>
        </authorList>
    </citation>
    <scope>NUCLEOTIDE SEQUENCE [LARGE SCALE GENOMIC DNA]</scope>
    <source>
        <strain evidence="2 3">CFCC 12721</strain>
    </source>
</reference>
<gene>
    <name evidence="2" type="ORF">AU492_10185</name>
</gene>
<keyword evidence="3" id="KW-1185">Reference proteome</keyword>
<dbReference type="Proteomes" id="UP000250186">
    <property type="component" value="Unassembled WGS sequence"/>
</dbReference>
<evidence type="ECO:0000313" key="2">
    <source>
        <dbReference type="EMBL" id="RAT33590.1"/>
    </source>
</evidence>
<proteinExistence type="predicted"/>